<feature type="transmembrane region" description="Helical" evidence="1">
    <location>
        <begin position="46"/>
        <end position="71"/>
    </location>
</feature>
<keyword evidence="3" id="KW-1185">Reference proteome</keyword>
<dbReference type="EMBL" id="JAOQIO010000036">
    <property type="protein sequence ID" value="MCU6792911.1"/>
    <property type="molecule type" value="Genomic_DNA"/>
</dbReference>
<keyword evidence="1" id="KW-0472">Membrane</keyword>
<comment type="caution">
    <text evidence="2">The sequence shown here is derived from an EMBL/GenBank/DDBJ whole genome shotgun (WGS) entry which is preliminary data.</text>
</comment>
<dbReference type="Proteomes" id="UP001652445">
    <property type="component" value="Unassembled WGS sequence"/>
</dbReference>
<evidence type="ECO:0000256" key="1">
    <source>
        <dbReference type="SAM" id="Phobius"/>
    </source>
</evidence>
<sequence>MFLAEEAAKAAQAASTFNGFDVFVILFTIVIAIGVVRLLASPKKNIFAIGFGGISLVVFLVMDAVMVMSWMGKL</sequence>
<reference evidence="2 3" key="1">
    <citation type="submission" date="2022-09" db="EMBL/GenBank/DDBJ databases">
        <authorList>
            <person name="Han X.L."/>
            <person name="Wang Q."/>
            <person name="Lu T."/>
        </authorList>
    </citation>
    <scope>NUCLEOTIDE SEQUENCE [LARGE SCALE GENOMIC DNA]</scope>
    <source>
        <strain evidence="2 3">WQ 127069</strain>
    </source>
</reference>
<name>A0ABT2UFT7_9BACL</name>
<accession>A0ABT2UFT7</accession>
<evidence type="ECO:0000313" key="2">
    <source>
        <dbReference type="EMBL" id="MCU6792911.1"/>
    </source>
</evidence>
<proteinExistence type="predicted"/>
<protein>
    <recommendedName>
        <fullName evidence="4">DUF2759 family protein</fullName>
    </recommendedName>
</protein>
<dbReference type="RefSeq" id="WP_240419885.1">
    <property type="nucleotide sequence ID" value="NZ_JAOQIO010000036.1"/>
</dbReference>
<feature type="transmembrane region" description="Helical" evidence="1">
    <location>
        <begin position="20"/>
        <end position="39"/>
    </location>
</feature>
<keyword evidence="1" id="KW-0812">Transmembrane</keyword>
<evidence type="ECO:0000313" key="3">
    <source>
        <dbReference type="Proteomes" id="UP001652445"/>
    </source>
</evidence>
<gene>
    <name evidence="2" type="ORF">OB236_12355</name>
</gene>
<keyword evidence="1" id="KW-1133">Transmembrane helix</keyword>
<organism evidence="2 3">
    <name type="scientific">Paenibacillus baimaensis</name>
    <dbReference type="NCBI Taxonomy" id="2982185"/>
    <lineage>
        <taxon>Bacteria</taxon>
        <taxon>Bacillati</taxon>
        <taxon>Bacillota</taxon>
        <taxon>Bacilli</taxon>
        <taxon>Bacillales</taxon>
        <taxon>Paenibacillaceae</taxon>
        <taxon>Paenibacillus</taxon>
    </lineage>
</organism>
<evidence type="ECO:0008006" key="4">
    <source>
        <dbReference type="Google" id="ProtNLM"/>
    </source>
</evidence>